<comment type="caution">
    <text evidence="2">The sequence shown here is derived from an EMBL/GenBank/DDBJ whole genome shotgun (WGS) entry which is preliminary data.</text>
</comment>
<accession>A0A6N7W6L0</accession>
<keyword evidence="1" id="KW-1133">Transmembrane helix</keyword>
<feature type="transmembrane region" description="Helical" evidence="1">
    <location>
        <begin position="169"/>
        <end position="188"/>
    </location>
</feature>
<dbReference type="AlphaFoldDB" id="A0A6N7W6L0"/>
<gene>
    <name evidence="2" type="ORF">FYJ45_22430</name>
</gene>
<evidence type="ECO:0000313" key="2">
    <source>
        <dbReference type="EMBL" id="MSS90906.1"/>
    </source>
</evidence>
<feature type="transmembrane region" description="Helical" evidence="1">
    <location>
        <begin position="37"/>
        <end position="57"/>
    </location>
</feature>
<protein>
    <submittedName>
        <fullName evidence="2">Uncharacterized protein</fullName>
    </submittedName>
</protein>
<keyword evidence="3" id="KW-1185">Reference proteome</keyword>
<feature type="transmembrane region" description="Helical" evidence="1">
    <location>
        <begin position="6"/>
        <end position="25"/>
    </location>
</feature>
<keyword evidence="1" id="KW-0472">Membrane</keyword>
<reference evidence="2 3" key="1">
    <citation type="submission" date="2019-08" db="EMBL/GenBank/DDBJ databases">
        <title>In-depth cultivation of the pig gut microbiome towards novel bacterial diversity and tailored functional studies.</title>
        <authorList>
            <person name="Wylensek D."/>
            <person name="Hitch T.C.A."/>
            <person name="Clavel T."/>
        </authorList>
    </citation>
    <scope>NUCLEOTIDE SEQUENCE [LARGE SCALE GENOMIC DNA]</scope>
    <source>
        <strain evidence="2 3">WCA-389-WT-23B</strain>
    </source>
</reference>
<feature type="transmembrane region" description="Helical" evidence="1">
    <location>
        <begin position="136"/>
        <end position="157"/>
    </location>
</feature>
<proteinExistence type="predicted"/>
<sequence length="219" mass="25093">MQAIMETFFDAVYLITVITLGIIMITKSKERKEYKLFGIMAVILGCGDAFHLIPRAYSLCTDGLAAHTAALGVGKLITSITMTIFYLILFEIWKMRYHKADTKSLNFAMYGLALIRIILCLLPQNKWVSADAPLSWGIYRNIPFALMGILIIVLFYQEAKENRDRNFRFMWLAITLSFGFYIPVVLWADMIPLIGMLMIPKTCAYVWVVLMGYLDMKKN</sequence>
<keyword evidence="1" id="KW-0812">Transmembrane</keyword>
<feature type="transmembrane region" description="Helical" evidence="1">
    <location>
        <begin position="105"/>
        <end position="124"/>
    </location>
</feature>
<organism evidence="2 3">
    <name type="scientific">Eisenbergiella porci</name>
    <dbReference type="NCBI Taxonomy" id="2652274"/>
    <lineage>
        <taxon>Bacteria</taxon>
        <taxon>Bacillati</taxon>
        <taxon>Bacillota</taxon>
        <taxon>Clostridia</taxon>
        <taxon>Lachnospirales</taxon>
        <taxon>Lachnospiraceae</taxon>
        <taxon>Eisenbergiella</taxon>
    </lineage>
</organism>
<evidence type="ECO:0000256" key="1">
    <source>
        <dbReference type="SAM" id="Phobius"/>
    </source>
</evidence>
<evidence type="ECO:0000313" key="3">
    <source>
        <dbReference type="Proteomes" id="UP000436047"/>
    </source>
</evidence>
<dbReference type="Proteomes" id="UP000436047">
    <property type="component" value="Unassembled WGS sequence"/>
</dbReference>
<feature type="transmembrane region" description="Helical" evidence="1">
    <location>
        <begin position="69"/>
        <end position="93"/>
    </location>
</feature>
<name>A0A6N7W6L0_9FIRM</name>
<feature type="transmembrane region" description="Helical" evidence="1">
    <location>
        <begin position="194"/>
        <end position="214"/>
    </location>
</feature>
<dbReference type="RefSeq" id="WP_154467315.1">
    <property type="nucleotide sequence ID" value="NZ_VUMI01000050.1"/>
</dbReference>
<dbReference type="EMBL" id="VUMI01000050">
    <property type="protein sequence ID" value="MSS90906.1"/>
    <property type="molecule type" value="Genomic_DNA"/>
</dbReference>
<dbReference type="GeneID" id="86055779"/>